<reference evidence="1" key="2">
    <citation type="journal article" date="2023" name="IMA Fungus">
        <title>Comparative genomic study of the Penicillium genus elucidates a diverse pangenome and 15 lateral gene transfer events.</title>
        <authorList>
            <person name="Petersen C."/>
            <person name="Sorensen T."/>
            <person name="Nielsen M.R."/>
            <person name="Sondergaard T.E."/>
            <person name="Sorensen J.L."/>
            <person name="Fitzpatrick D.A."/>
            <person name="Frisvad J.C."/>
            <person name="Nielsen K.L."/>
        </authorList>
    </citation>
    <scope>NUCLEOTIDE SEQUENCE</scope>
    <source>
        <strain evidence="1">IBT 30761</strain>
    </source>
</reference>
<evidence type="ECO:0000313" key="1">
    <source>
        <dbReference type="EMBL" id="KAJ5110059.1"/>
    </source>
</evidence>
<dbReference type="Proteomes" id="UP001149074">
    <property type="component" value="Unassembled WGS sequence"/>
</dbReference>
<comment type="caution">
    <text evidence="1">The sequence shown here is derived from an EMBL/GenBank/DDBJ whole genome shotgun (WGS) entry which is preliminary data.</text>
</comment>
<organism evidence="1 2">
    <name type="scientific">Penicillium argentinense</name>
    <dbReference type="NCBI Taxonomy" id="1131581"/>
    <lineage>
        <taxon>Eukaryota</taxon>
        <taxon>Fungi</taxon>
        <taxon>Dikarya</taxon>
        <taxon>Ascomycota</taxon>
        <taxon>Pezizomycotina</taxon>
        <taxon>Eurotiomycetes</taxon>
        <taxon>Eurotiomycetidae</taxon>
        <taxon>Eurotiales</taxon>
        <taxon>Aspergillaceae</taxon>
        <taxon>Penicillium</taxon>
    </lineage>
</organism>
<gene>
    <name evidence="1" type="ORF">N7532_002704</name>
</gene>
<evidence type="ECO:0000313" key="2">
    <source>
        <dbReference type="Proteomes" id="UP001149074"/>
    </source>
</evidence>
<proteinExistence type="predicted"/>
<protein>
    <submittedName>
        <fullName evidence="1">Uncharacterized protein</fullName>
    </submittedName>
</protein>
<dbReference type="AlphaFoldDB" id="A0A9W9G0W1"/>
<dbReference type="EMBL" id="JAPQKI010000003">
    <property type="protein sequence ID" value="KAJ5110059.1"/>
    <property type="molecule type" value="Genomic_DNA"/>
</dbReference>
<dbReference type="GeneID" id="81354177"/>
<sequence>MPRCRADDEVAVGAVFEGAIGPFTLSVWISTKSNILSRWTWTSSRAKGSSRWIFPVWVIPGVGLPSRQRYLLTLCTGLSDAHPRSRMKGLVYLGDSGEGGLVMRSPPSFALVNSGSRVGGEGVVVRTECVLGALVAPFL</sequence>
<keyword evidence="2" id="KW-1185">Reference proteome</keyword>
<dbReference type="RefSeq" id="XP_056478170.1">
    <property type="nucleotide sequence ID" value="XM_056615198.1"/>
</dbReference>
<accession>A0A9W9G0W1</accession>
<reference evidence="1" key="1">
    <citation type="submission" date="2022-11" db="EMBL/GenBank/DDBJ databases">
        <authorList>
            <person name="Petersen C."/>
        </authorList>
    </citation>
    <scope>NUCLEOTIDE SEQUENCE</scope>
    <source>
        <strain evidence="1">IBT 30761</strain>
    </source>
</reference>
<name>A0A9W9G0W1_9EURO</name>